<reference evidence="2" key="1">
    <citation type="journal article" date="2020" name="Stud. Mycol.">
        <title>101 Dothideomycetes genomes: a test case for predicting lifestyles and emergence of pathogens.</title>
        <authorList>
            <person name="Haridas S."/>
            <person name="Albert R."/>
            <person name="Binder M."/>
            <person name="Bloem J."/>
            <person name="Labutti K."/>
            <person name="Salamov A."/>
            <person name="Andreopoulos B."/>
            <person name="Baker S."/>
            <person name="Barry K."/>
            <person name="Bills G."/>
            <person name="Bluhm B."/>
            <person name="Cannon C."/>
            <person name="Castanera R."/>
            <person name="Culley D."/>
            <person name="Daum C."/>
            <person name="Ezra D."/>
            <person name="Gonzalez J."/>
            <person name="Henrissat B."/>
            <person name="Kuo A."/>
            <person name="Liang C."/>
            <person name="Lipzen A."/>
            <person name="Lutzoni F."/>
            <person name="Magnuson J."/>
            <person name="Mondo S."/>
            <person name="Nolan M."/>
            <person name="Ohm R."/>
            <person name="Pangilinan J."/>
            <person name="Park H.-J."/>
            <person name="Ramirez L."/>
            <person name="Alfaro M."/>
            <person name="Sun H."/>
            <person name="Tritt A."/>
            <person name="Yoshinaga Y."/>
            <person name="Zwiers L.-H."/>
            <person name="Turgeon B."/>
            <person name="Goodwin S."/>
            <person name="Spatafora J."/>
            <person name="Crous P."/>
            <person name="Grigoriev I."/>
        </authorList>
    </citation>
    <scope>NUCLEOTIDE SEQUENCE</scope>
    <source>
        <strain evidence="2">CBS 675.92</strain>
    </source>
</reference>
<proteinExistence type="predicted"/>
<sequence>MGTRAHALPRTRCMLPSTLSSLSRGGGKGAPKNRGIPRPFIIEMPSLFWQTPQDRVQSGATIVARVYSRTRRNQPLVTRTRRRILTPSFIAPECLLGSRSFSMTPVPGSSLRLRVTCSENRIAPKPRNMIKHKDRKSFFDKEEYDVDLRI</sequence>
<evidence type="ECO:0000313" key="3">
    <source>
        <dbReference type="Proteomes" id="UP000800035"/>
    </source>
</evidence>
<dbReference type="Proteomes" id="UP000800035">
    <property type="component" value="Unassembled WGS sequence"/>
</dbReference>
<gene>
    <name evidence="2" type="ORF">CC80DRAFT_60052</name>
</gene>
<keyword evidence="3" id="KW-1185">Reference proteome</keyword>
<dbReference type="EMBL" id="ML976991">
    <property type="protein sequence ID" value="KAF1956541.1"/>
    <property type="molecule type" value="Genomic_DNA"/>
</dbReference>
<dbReference type="AlphaFoldDB" id="A0A6A5TV64"/>
<accession>A0A6A5TV64</accession>
<protein>
    <submittedName>
        <fullName evidence="2">Uncharacterized protein</fullName>
    </submittedName>
</protein>
<organism evidence="2 3">
    <name type="scientific">Byssothecium circinans</name>
    <dbReference type="NCBI Taxonomy" id="147558"/>
    <lineage>
        <taxon>Eukaryota</taxon>
        <taxon>Fungi</taxon>
        <taxon>Dikarya</taxon>
        <taxon>Ascomycota</taxon>
        <taxon>Pezizomycotina</taxon>
        <taxon>Dothideomycetes</taxon>
        <taxon>Pleosporomycetidae</taxon>
        <taxon>Pleosporales</taxon>
        <taxon>Massarineae</taxon>
        <taxon>Massarinaceae</taxon>
        <taxon>Byssothecium</taxon>
    </lineage>
</organism>
<evidence type="ECO:0000256" key="1">
    <source>
        <dbReference type="SAM" id="MobiDB-lite"/>
    </source>
</evidence>
<evidence type="ECO:0000313" key="2">
    <source>
        <dbReference type="EMBL" id="KAF1956541.1"/>
    </source>
</evidence>
<feature type="region of interest" description="Disordered" evidence="1">
    <location>
        <begin position="16"/>
        <end position="36"/>
    </location>
</feature>
<name>A0A6A5TV64_9PLEO</name>